<organism evidence="1 2">
    <name type="scientific">Culex pipiens pipiens</name>
    <name type="common">Northern house mosquito</name>
    <dbReference type="NCBI Taxonomy" id="38569"/>
    <lineage>
        <taxon>Eukaryota</taxon>
        <taxon>Metazoa</taxon>
        <taxon>Ecdysozoa</taxon>
        <taxon>Arthropoda</taxon>
        <taxon>Hexapoda</taxon>
        <taxon>Insecta</taxon>
        <taxon>Pterygota</taxon>
        <taxon>Neoptera</taxon>
        <taxon>Endopterygota</taxon>
        <taxon>Diptera</taxon>
        <taxon>Nematocera</taxon>
        <taxon>Culicoidea</taxon>
        <taxon>Culicidae</taxon>
        <taxon>Culicinae</taxon>
        <taxon>Culicini</taxon>
        <taxon>Culex</taxon>
        <taxon>Culex</taxon>
    </lineage>
</organism>
<comment type="caution">
    <text evidence="1">The sequence shown here is derived from an EMBL/GenBank/DDBJ whole genome shotgun (WGS) entry which is preliminary data.</text>
</comment>
<dbReference type="Proteomes" id="UP001562425">
    <property type="component" value="Unassembled WGS sequence"/>
</dbReference>
<dbReference type="AlphaFoldDB" id="A0ABD1CE70"/>
<protein>
    <submittedName>
        <fullName evidence="1">Uncharacterized protein</fullName>
    </submittedName>
</protein>
<evidence type="ECO:0000313" key="1">
    <source>
        <dbReference type="EMBL" id="KAL1374677.1"/>
    </source>
</evidence>
<sequence>MLLSGSSFSWPYLPTM</sequence>
<reference evidence="1 2" key="1">
    <citation type="submission" date="2024-05" db="EMBL/GenBank/DDBJ databases">
        <title>Culex pipiens pipiens assembly and annotation.</title>
        <authorList>
            <person name="Alout H."/>
            <person name="Durand T."/>
        </authorList>
    </citation>
    <scope>NUCLEOTIDE SEQUENCE [LARGE SCALE GENOMIC DNA]</scope>
    <source>
        <strain evidence="1">HA-2024</strain>
        <tissue evidence="1">Whole body</tissue>
    </source>
</reference>
<accession>A0ABD1CE70</accession>
<keyword evidence="2" id="KW-1185">Reference proteome</keyword>
<proteinExistence type="predicted"/>
<dbReference type="EMBL" id="JBEHCU010013126">
    <property type="protein sequence ID" value="KAL1374677.1"/>
    <property type="molecule type" value="Genomic_DNA"/>
</dbReference>
<name>A0ABD1CE70_CULPP</name>
<gene>
    <name evidence="1" type="ORF">pipiens_000082</name>
</gene>
<evidence type="ECO:0000313" key="2">
    <source>
        <dbReference type="Proteomes" id="UP001562425"/>
    </source>
</evidence>